<dbReference type="EMBL" id="JAEPRB010000067">
    <property type="protein sequence ID" value="KAG2223154.1"/>
    <property type="molecule type" value="Genomic_DNA"/>
</dbReference>
<feature type="compositionally biased region" description="Low complexity" evidence="5">
    <location>
        <begin position="1395"/>
        <end position="1410"/>
    </location>
</feature>
<dbReference type="GO" id="GO:0005643">
    <property type="term" value="C:nuclear pore"/>
    <property type="evidence" value="ECO:0007669"/>
    <property type="project" value="TreeGrafter"/>
</dbReference>
<dbReference type="GO" id="GO:0017056">
    <property type="term" value="F:structural constituent of nuclear pore"/>
    <property type="evidence" value="ECO:0007669"/>
    <property type="project" value="TreeGrafter"/>
</dbReference>
<name>A0A8H7S426_9FUNG</name>
<dbReference type="OrthoDB" id="343070at2759"/>
<evidence type="ECO:0000256" key="4">
    <source>
        <dbReference type="SAM" id="Coils"/>
    </source>
</evidence>
<dbReference type="GO" id="GO:0006606">
    <property type="term" value="P:protein import into nucleus"/>
    <property type="evidence" value="ECO:0007669"/>
    <property type="project" value="InterPro"/>
</dbReference>
<keyword evidence="2 4" id="KW-0175">Coiled coil</keyword>
<dbReference type="Pfam" id="PF07926">
    <property type="entry name" value="TPR_MLP1_2"/>
    <property type="match status" value="1"/>
</dbReference>
<keyword evidence="3" id="KW-0539">Nucleus</keyword>
<feature type="compositionally biased region" description="Low complexity" evidence="5">
    <location>
        <begin position="56"/>
        <end position="76"/>
    </location>
</feature>
<feature type="coiled-coil region" evidence="4">
    <location>
        <begin position="648"/>
        <end position="745"/>
    </location>
</feature>
<evidence type="ECO:0000256" key="1">
    <source>
        <dbReference type="ARBA" id="ARBA00004123"/>
    </source>
</evidence>
<feature type="region of interest" description="Disordered" evidence="5">
    <location>
        <begin position="1561"/>
        <end position="1597"/>
    </location>
</feature>
<gene>
    <name evidence="8" type="ORF">INT45_005710</name>
</gene>
<feature type="coiled-coil region" evidence="4">
    <location>
        <begin position="393"/>
        <end position="476"/>
    </location>
</feature>
<feature type="region of interest" description="Disordered" evidence="5">
    <location>
        <begin position="884"/>
        <end position="908"/>
    </location>
</feature>
<evidence type="ECO:0000256" key="2">
    <source>
        <dbReference type="ARBA" id="ARBA00023054"/>
    </source>
</evidence>
<evidence type="ECO:0000259" key="7">
    <source>
        <dbReference type="Pfam" id="PF25785"/>
    </source>
</evidence>
<evidence type="ECO:0000259" key="6">
    <source>
        <dbReference type="Pfam" id="PF07926"/>
    </source>
</evidence>
<dbReference type="PANTHER" id="PTHR18898:SF2">
    <property type="entry name" value="NUCLEOPROTEIN TPR"/>
    <property type="match status" value="1"/>
</dbReference>
<organism evidence="8 9">
    <name type="scientific">Circinella minor</name>
    <dbReference type="NCBI Taxonomy" id="1195481"/>
    <lineage>
        <taxon>Eukaryota</taxon>
        <taxon>Fungi</taxon>
        <taxon>Fungi incertae sedis</taxon>
        <taxon>Mucoromycota</taxon>
        <taxon>Mucoromycotina</taxon>
        <taxon>Mucoromycetes</taxon>
        <taxon>Mucorales</taxon>
        <taxon>Lichtheimiaceae</taxon>
        <taxon>Circinella</taxon>
    </lineage>
</organism>
<feature type="region of interest" description="Disordered" evidence="5">
    <location>
        <begin position="1355"/>
        <end position="1426"/>
    </location>
</feature>
<comment type="subcellular location">
    <subcellularLocation>
        <location evidence="1">Nucleus</location>
    </subcellularLocation>
</comment>
<feature type="coiled-coil region" evidence="4">
    <location>
        <begin position="160"/>
        <end position="194"/>
    </location>
</feature>
<evidence type="ECO:0000256" key="3">
    <source>
        <dbReference type="ARBA" id="ARBA00023242"/>
    </source>
</evidence>
<feature type="region of interest" description="Disordered" evidence="5">
    <location>
        <begin position="604"/>
        <end position="641"/>
    </location>
</feature>
<feature type="region of interest" description="Disordered" evidence="5">
    <location>
        <begin position="330"/>
        <end position="355"/>
    </location>
</feature>
<feature type="compositionally biased region" description="Low complexity" evidence="5">
    <location>
        <begin position="1588"/>
        <end position="1597"/>
    </location>
</feature>
<feature type="region of interest" description="Disordered" evidence="5">
    <location>
        <begin position="1"/>
        <end position="96"/>
    </location>
</feature>
<feature type="compositionally biased region" description="Low complexity" evidence="5">
    <location>
        <begin position="612"/>
        <end position="636"/>
    </location>
</feature>
<feature type="domain" description="NUA/TPR/MLP1-2-like" evidence="7">
    <location>
        <begin position="451"/>
        <end position="546"/>
    </location>
</feature>
<feature type="compositionally biased region" description="Basic and acidic residues" evidence="5">
    <location>
        <begin position="1415"/>
        <end position="1426"/>
    </location>
</feature>
<feature type="domain" description="Nucleoprotein TPR/MLP1-2" evidence="6">
    <location>
        <begin position="1006"/>
        <end position="1120"/>
    </location>
</feature>
<evidence type="ECO:0000313" key="9">
    <source>
        <dbReference type="Proteomes" id="UP000646827"/>
    </source>
</evidence>
<dbReference type="Proteomes" id="UP000646827">
    <property type="component" value="Unassembled WGS sequence"/>
</dbReference>
<evidence type="ECO:0000313" key="8">
    <source>
        <dbReference type="EMBL" id="KAG2223154.1"/>
    </source>
</evidence>
<dbReference type="GO" id="GO:0006406">
    <property type="term" value="P:mRNA export from nucleus"/>
    <property type="evidence" value="ECO:0007669"/>
    <property type="project" value="TreeGrafter"/>
</dbReference>
<sequence>MSSSPPPATTAVDEHQNIQENENNNDNTMDTKVTPTTVTPPPKESSMPAHNDTEETTIPSTTIKESEITISETLTEPQTEAPSTESCSVEKEENTPQPQYDVITEEYDSNQRQVNDLIASLRLELLTSRSETATLKSKVNKLTVENMDLTIKNKSINSFETANKLQMDQMEERLTNLKQKESEYHQRILELEHEQSLLKDQKQKQYHDHVAETMNLKKERDTFAEKLNKVQLELSKTVAESKSTKAEQKTLERRCNQLELDRMGDAKAHEDMIAIYEKQQKENQLQLEKYIGAEARARQEVIQIEERLQKENDDLKQKLVETEDRLSIIRLRSSNNNDGSSPTQQRTTTLPDGRQSNLIQLMRQYEEGGKSWECIYEDYFELKDAHIRAVSHAESMRSTNEQLMREQRDKEQRYRRMEIEHRRLYTETESVRERARRAEAAQEENEKVVATLNDKIQELQRKNNDLDKSLNEVAHQLRYLIQDVESRNELLPPGVKSSSDLIRFATSQDPDFNQEELVFKNISELQEQNQKLLERIRKLEEQVKEKTHLAEQLRREEIGNKEKYTQTMNEAKDTINELNYNVVTLERRLENTIKQRDIYKLGRSDVHDDSHNNNIPNNNNTETTQQDTSSTEQSQEPPTGNIEDEAYRYAMQQNMKQLQTELQEAQTAASASNARLKITESEIANLRKECQNLLRSQALRSSDVKNLRTRNAELERLLADNEQHLTNYAKDVNTYREQQETLRAENITLRSQLDFSDGLYKRVIEENKGLSLRCTNLTTLLQNMTSKNNNNTGLQTEGIDFLKKQIEQQDKELENLRIRLENAQQGLQDGDIQEQEHWKNKYNEVHRELQRINANQLELQKELAIAKEQRITLETKLSLLEKNKKDQQGVEQQEGEEQQQQQQEGVDKDYEAQYTELAAANMEMEKLRLQIADYEEQLQKQREEAEKMSQEHDAFTTDVQAKLVTLNQELKDRDGMIKAAQTATDDIQRLKLERVEAEQQWTHAREALNNEKQKLEQRVMEYEDEAGRLRQQIETQTELINEGKEKLELEINSHADDTETIKNLREETTRLTEQIATTNTELVTVQTRLNMGEESWKNQKEQWEISETALKAELENVTKRFDDLLETLSANKQANIDNDNDNTNLPIPADVVNKTQEQLQLLIVSIRQKNEMLQRQYKSALTKVEQVQSDLKFAKNQVASLKAQVDVVRSENVEIENKYKDATHKAQDEAIVYKENNIQLRTTIHDLRAQVTTLDQQATESKASVEPLTAKVATLEAQIKAQNETIEQFEKSKLEWSDRTAQIMSQYNKLDPAEVETAKQERDTAKVQMEAAEKAKVEAENKLKELEDEKMTAQKELEETQQKMKRLQAAAGHFKKRAEQLAEQLKTSKESTTGAASGNAPSTPTATTPAPEDDQEKKALEQKLKTALEEKKNAELSLQQRIKQHTELQEKHKGLLGKTRAIVTEKNNLAQNAQTHEEELNKLREELKKCTEDLNKSTAELDKEREETKKAKEETIKLNQQLENAANEKKHLEMETQRNKVKLSLDQNKISKLTRELDALKKRAREEDETTDVAEQPAAKMQKQENSPTTTPTTTTE</sequence>
<evidence type="ECO:0008006" key="10">
    <source>
        <dbReference type="Google" id="ProtNLM"/>
    </source>
</evidence>
<comment type="caution">
    <text evidence="8">The sequence shown here is derived from an EMBL/GenBank/DDBJ whole genome shotgun (WGS) entry which is preliminary data.</text>
</comment>
<dbReference type="Pfam" id="PF25785">
    <property type="entry name" value="TPR"/>
    <property type="match status" value="1"/>
</dbReference>
<feature type="compositionally biased region" description="Polar residues" evidence="5">
    <location>
        <begin position="332"/>
        <end position="355"/>
    </location>
</feature>
<feature type="coiled-coil region" evidence="4">
    <location>
        <begin position="522"/>
        <end position="595"/>
    </location>
</feature>
<evidence type="ECO:0000256" key="5">
    <source>
        <dbReference type="SAM" id="MobiDB-lite"/>
    </source>
</evidence>
<feature type="coiled-coil region" evidence="4">
    <location>
        <begin position="910"/>
        <end position="1081"/>
    </location>
</feature>
<protein>
    <recommendedName>
        <fullName evidence="10">Nucleoprotein TPR/MLP1 domain-containing protein</fullName>
    </recommendedName>
</protein>
<accession>A0A8H7S426</accession>
<feature type="compositionally biased region" description="Polar residues" evidence="5">
    <location>
        <begin position="77"/>
        <end position="87"/>
    </location>
</feature>
<proteinExistence type="predicted"/>
<keyword evidence="9" id="KW-1185">Reference proteome</keyword>
<feature type="coiled-coil region" evidence="4">
    <location>
        <begin position="1156"/>
        <end position="1218"/>
    </location>
</feature>
<feature type="coiled-coil region" evidence="4">
    <location>
        <begin position="799"/>
        <end position="883"/>
    </location>
</feature>
<dbReference type="PANTHER" id="PTHR18898">
    <property type="entry name" value="NUCLEOPROTEIN TPR-RELATED"/>
    <property type="match status" value="1"/>
</dbReference>
<feature type="compositionally biased region" description="Low complexity" evidence="5">
    <location>
        <begin position="18"/>
        <end position="37"/>
    </location>
</feature>
<dbReference type="InterPro" id="IPR012929">
    <property type="entry name" value="Nucleoprot-TPR/MLP1-2_dom"/>
</dbReference>
<reference evidence="8 9" key="1">
    <citation type="submission" date="2020-12" db="EMBL/GenBank/DDBJ databases">
        <title>Metabolic potential, ecology and presence of endohyphal bacteria is reflected in genomic diversity of Mucoromycotina.</title>
        <authorList>
            <person name="Muszewska A."/>
            <person name="Okrasinska A."/>
            <person name="Steczkiewicz K."/>
            <person name="Drgas O."/>
            <person name="Orlowska M."/>
            <person name="Perlinska-Lenart U."/>
            <person name="Aleksandrzak-Piekarczyk T."/>
            <person name="Szatraj K."/>
            <person name="Zielenkiewicz U."/>
            <person name="Pilsyk S."/>
            <person name="Malc E."/>
            <person name="Mieczkowski P."/>
            <person name="Kruszewska J.S."/>
            <person name="Biernat P."/>
            <person name="Pawlowska J."/>
        </authorList>
    </citation>
    <scope>NUCLEOTIDE SEQUENCE [LARGE SCALE GENOMIC DNA]</scope>
    <source>
        <strain evidence="8 9">CBS 142.35</strain>
    </source>
</reference>
<dbReference type="InterPro" id="IPR057974">
    <property type="entry name" value="NUA/TPR/MLP1-2-like_dom"/>
</dbReference>